<dbReference type="InterPro" id="IPR038332">
    <property type="entry name" value="PPE_sf"/>
</dbReference>
<comment type="caution">
    <text evidence="2">The sequence shown here is derived from an EMBL/GenBank/DDBJ whole genome shotgun (WGS) entry which is preliminary data.</text>
</comment>
<feature type="region of interest" description="Disordered" evidence="1">
    <location>
        <begin position="274"/>
        <end position="293"/>
    </location>
</feature>
<dbReference type="RefSeq" id="WP_253672000.1">
    <property type="nucleotide sequence ID" value="NZ_JAMTCP010000037.1"/>
</dbReference>
<reference evidence="2 3" key="1">
    <citation type="submission" date="2022-06" db="EMBL/GenBank/DDBJ databases">
        <title>Genomic Encyclopedia of Archaeal and Bacterial Type Strains, Phase II (KMG-II): from individual species to whole genera.</title>
        <authorList>
            <person name="Goeker M."/>
        </authorList>
    </citation>
    <scope>NUCLEOTIDE SEQUENCE [LARGE SCALE GENOMIC DNA]</scope>
    <source>
        <strain evidence="2 3">DSM 40477</strain>
    </source>
</reference>
<dbReference type="Gene3D" id="1.20.1260.20">
    <property type="entry name" value="PPE superfamily"/>
    <property type="match status" value="1"/>
</dbReference>
<sequence length="293" mass="31306">MSGPEVRFHRFEGFPLREKRGWFLAGPGAPALREAQRALREVGRRMAESDEILRSAFREIGADWPGAGPGTVACPALPDGGWTREVEDACVTACARLDDLVARFEEARDALDQLAQPTGPEPPADRDAAPDLGRFASVTSGRVDLGERARQERERDAAATLALQAYESAARCALEALPRLPEPPSTRVIALADTPPGARDGATPRGCAADRCDPDVCLCAHREDLPDPDLPPPVPSVPSGLGNLPVLASGGGLSVPRGARLDEREQVVRYLVLPGERLRDAPDAGGPRRTARQ</sequence>
<protein>
    <submittedName>
        <fullName evidence="2">Uncharacterized protein</fullName>
    </submittedName>
</protein>
<gene>
    <name evidence="2" type="ORF">LX15_004885</name>
</gene>
<accession>A0ABT1I052</accession>
<evidence type="ECO:0000256" key="1">
    <source>
        <dbReference type="SAM" id="MobiDB-lite"/>
    </source>
</evidence>
<organism evidence="2 3">
    <name type="scientific">Streptoalloteichus tenebrarius (strain ATCC 17920 / DSM 40477 / JCM 4838 / CBS 697.72 / NBRC 16177 / NCIMB 11028 / NRRL B-12390 / A12253. 1 / ISP 5477)</name>
    <name type="common">Streptomyces tenebrarius</name>
    <dbReference type="NCBI Taxonomy" id="1933"/>
    <lineage>
        <taxon>Bacteria</taxon>
        <taxon>Bacillati</taxon>
        <taxon>Actinomycetota</taxon>
        <taxon>Actinomycetes</taxon>
        <taxon>Pseudonocardiales</taxon>
        <taxon>Pseudonocardiaceae</taxon>
        <taxon>Streptoalloteichus</taxon>
    </lineage>
</organism>
<dbReference type="EMBL" id="JAMTCP010000037">
    <property type="protein sequence ID" value="MCP2261164.1"/>
    <property type="molecule type" value="Genomic_DNA"/>
</dbReference>
<keyword evidence="3" id="KW-1185">Reference proteome</keyword>
<feature type="region of interest" description="Disordered" evidence="1">
    <location>
        <begin position="113"/>
        <end position="139"/>
    </location>
</feature>
<proteinExistence type="predicted"/>
<dbReference type="Proteomes" id="UP001205311">
    <property type="component" value="Unassembled WGS sequence"/>
</dbReference>
<evidence type="ECO:0000313" key="2">
    <source>
        <dbReference type="EMBL" id="MCP2261164.1"/>
    </source>
</evidence>
<evidence type="ECO:0000313" key="3">
    <source>
        <dbReference type="Proteomes" id="UP001205311"/>
    </source>
</evidence>
<name>A0ABT1I052_STRSD</name>
<dbReference type="SUPFAM" id="SSF140459">
    <property type="entry name" value="PE/PPE dimer-like"/>
    <property type="match status" value="1"/>
</dbReference>